<gene>
    <name evidence="1" type="ORF">EZS27_010885</name>
</gene>
<accession>A0A5J4S634</accession>
<reference evidence="1" key="1">
    <citation type="submission" date="2019-03" db="EMBL/GenBank/DDBJ databases">
        <title>Single cell metagenomics reveals metabolic interactions within the superorganism composed of flagellate Streblomastix strix and complex community of Bacteroidetes bacteria on its surface.</title>
        <authorList>
            <person name="Treitli S.C."/>
            <person name="Kolisko M."/>
            <person name="Husnik F."/>
            <person name="Keeling P."/>
            <person name="Hampl V."/>
        </authorList>
    </citation>
    <scope>NUCLEOTIDE SEQUENCE</scope>
    <source>
        <strain evidence="1">STM</strain>
    </source>
</reference>
<dbReference type="AlphaFoldDB" id="A0A5J4S634"/>
<sequence>MECCSCCKKFEECCPVCYKQDLNYGDDSLNYYTINDEFFRLNMNRPNERKGKVKGVYNYALTNISGFVAEFGMHKDWLRKIDLNTALFEVKGKCGKFYRCKKYNSYKLTILNYPYDGGACEIDISDLLLSKWTLMEIPFSFNQQIIQQQCFPCWYSTPIPKKEYNSVEYFYINQIASRLLKNEKLPRTAPIGVIREMLIKDNGLDIFGGCKISWEYGVRLDLGKVSFKTEKDNNYHKAKFDNRLFSLYIPSYDKHIGLTDLETYFEPEYYDYYIFKKEFAHLDVANTPLVPFSNVYEMEDELTTHEISKFRKYSEYVEKLNLDKAFFGVKDSLLNSTFRRRYKIEKRTVNEAYIPTLGKCFPLNELIYFGESNCKDNYIFGLDMELYKNNIKSFKVGAIEHEFYIFDDKAVFFVRNKTTGVFKTVSNKINQLSETDNYPISEYWEDYDSVDFDTTKFVFKDNRQLYKGFYTNGKLFTAVPRSEDTVYINEIPYFNNGPFWTTIEEIIPIVDFKL</sequence>
<proteinExistence type="predicted"/>
<protein>
    <submittedName>
        <fullName evidence="1">Uncharacterized protein</fullName>
    </submittedName>
</protein>
<dbReference type="EMBL" id="SNRY01000399">
    <property type="protein sequence ID" value="KAA6341298.1"/>
    <property type="molecule type" value="Genomic_DNA"/>
</dbReference>
<organism evidence="1">
    <name type="scientific">termite gut metagenome</name>
    <dbReference type="NCBI Taxonomy" id="433724"/>
    <lineage>
        <taxon>unclassified sequences</taxon>
        <taxon>metagenomes</taxon>
        <taxon>organismal metagenomes</taxon>
    </lineage>
</organism>
<evidence type="ECO:0000313" key="1">
    <source>
        <dbReference type="EMBL" id="KAA6341298.1"/>
    </source>
</evidence>
<name>A0A5J4S634_9ZZZZ</name>
<comment type="caution">
    <text evidence="1">The sequence shown here is derived from an EMBL/GenBank/DDBJ whole genome shotgun (WGS) entry which is preliminary data.</text>
</comment>